<dbReference type="Proteomes" id="UP000006728">
    <property type="component" value="Chromosome"/>
</dbReference>
<dbReference type="STRING" id="405948.SACE_1393"/>
<dbReference type="KEGG" id="sen:SACE_1393"/>
<feature type="region of interest" description="Disordered" evidence="1">
    <location>
        <begin position="61"/>
        <end position="90"/>
    </location>
</feature>
<feature type="region of interest" description="Disordered" evidence="1">
    <location>
        <begin position="1"/>
        <end position="36"/>
    </location>
</feature>
<organism evidence="2 3">
    <name type="scientific">Saccharopolyspora erythraea (strain ATCC 11635 / DSM 40517 / JCM 4748 / NBRC 13426 / NCIMB 8594 / NRRL 2338)</name>
    <dbReference type="NCBI Taxonomy" id="405948"/>
    <lineage>
        <taxon>Bacteria</taxon>
        <taxon>Bacillati</taxon>
        <taxon>Actinomycetota</taxon>
        <taxon>Actinomycetes</taxon>
        <taxon>Pseudonocardiales</taxon>
        <taxon>Pseudonocardiaceae</taxon>
        <taxon>Saccharopolyspora</taxon>
    </lineage>
</organism>
<dbReference type="AlphaFoldDB" id="A4F9J0"/>
<protein>
    <submittedName>
        <fullName evidence="2">Uncharacterized protein</fullName>
    </submittedName>
</protein>
<keyword evidence="3" id="KW-1185">Reference proteome</keyword>
<sequence length="90" mass="8791">MLVAGSSTAFAAKDDKKKSDDDTTQTAAAEGGDGGYAGDGGIAINFCPAIGVLAKAEANCSGGNGGNANGGDAEAYAEDDSRETHSSDDD</sequence>
<dbReference type="EMBL" id="AM420293">
    <property type="protein sequence ID" value="CAM00715.1"/>
    <property type="molecule type" value="Genomic_DNA"/>
</dbReference>
<evidence type="ECO:0000313" key="3">
    <source>
        <dbReference type="Proteomes" id="UP000006728"/>
    </source>
</evidence>
<evidence type="ECO:0000256" key="1">
    <source>
        <dbReference type="SAM" id="MobiDB-lite"/>
    </source>
</evidence>
<accession>A4F9J0</accession>
<name>A4F9J0_SACEN</name>
<dbReference type="HOGENOM" id="CLU_176314_0_0_11"/>
<evidence type="ECO:0000313" key="2">
    <source>
        <dbReference type="EMBL" id="CAM00715.1"/>
    </source>
</evidence>
<feature type="compositionally biased region" description="Basic and acidic residues" evidence="1">
    <location>
        <begin position="12"/>
        <end position="21"/>
    </location>
</feature>
<gene>
    <name evidence="2" type="ordered locus">SACE_1393</name>
</gene>
<proteinExistence type="predicted"/>
<reference evidence="2 3" key="1">
    <citation type="journal article" date="2007" name="Nat. Biotechnol.">
        <title>Complete genome sequence of the erythromycin-producing bacterium Saccharopolyspora erythraea NRRL23338.</title>
        <authorList>
            <person name="Oliynyk M."/>
            <person name="Samborskyy M."/>
            <person name="Lester J.B."/>
            <person name="Mironenko T."/>
            <person name="Scott N."/>
            <person name="Dickens S."/>
            <person name="Haydock S.F."/>
            <person name="Leadlay P.F."/>
        </authorList>
    </citation>
    <scope>NUCLEOTIDE SEQUENCE [LARGE SCALE GENOMIC DNA]</scope>
    <source>
        <strain evidence="3">ATCC 11635 / DSM 40517 / JCM 4748 / NBRC 13426 / NCIMB 8594 / NRRL 2338</strain>
    </source>
</reference>